<dbReference type="PANTHER" id="PTHR22946">
    <property type="entry name" value="DIENELACTONE HYDROLASE DOMAIN-CONTAINING PROTEIN-RELATED"/>
    <property type="match status" value="1"/>
</dbReference>
<accession>A0A3G2UQ90</accession>
<reference evidence="3 5" key="2">
    <citation type="submission" date="2020-07" db="EMBL/GenBank/DDBJ databases">
        <title>Whole genome sequence of Sphingobium yanoikuyae A3.</title>
        <authorList>
            <person name="Han S.-S."/>
        </authorList>
    </citation>
    <scope>NUCLEOTIDE SEQUENCE [LARGE SCALE GENOMIC DNA]</scope>
    <source>
        <strain evidence="3 5">A3</strain>
    </source>
</reference>
<dbReference type="Pfam" id="PF01738">
    <property type="entry name" value="DLH"/>
    <property type="match status" value="1"/>
</dbReference>
<dbReference type="PANTHER" id="PTHR22946:SF0">
    <property type="entry name" value="DIENELACTONE HYDROLASE DOMAIN-CONTAINING PROTEIN"/>
    <property type="match status" value="1"/>
</dbReference>
<dbReference type="EMBL" id="CP060122">
    <property type="protein sequence ID" value="QNG48559.1"/>
    <property type="molecule type" value="Genomic_DNA"/>
</dbReference>
<name>A0A3G2UQ90_SPHYA</name>
<keyword evidence="2" id="KW-0378">Hydrolase</keyword>
<protein>
    <submittedName>
        <fullName evidence="2">Dienelactone hydrolase family protein</fullName>
    </submittedName>
</protein>
<evidence type="ECO:0000313" key="4">
    <source>
        <dbReference type="Proteomes" id="UP000280708"/>
    </source>
</evidence>
<dbReference type="InterPro" id="IPR050261">
    <property type="entry name" value="FrsA_esterase"/>
</dbReference>
<evidence type="ECO:0000259" key="1">
    <source>
        <dbReference type="Pfam" id="PF01738"/>
    </source>
</evidence>
<dbReference type="InterPro" id="IPR002925">
    <property type="entry name" value="Dienelactn_hydro"/>
</dbReference>
<feature type="domain" description="Dienelactone hydrolase" evidence="1">
    <location>
        <begin position="24"/>
        <end position="236"/>
    </location>
</feature>
<sequence>MNDTGGGEPYAYFHGTKALLGELFRPRLQPNGRAVLVIHEADGIGDNVRRHCRKLADLGYTALAADMHGNGEPLEGEAMRDALDEFRNHPDLVRGRVRAGFDALLSATGVNPAASAAIGFCFGGFAALELARSGAEIAAVASFHGLLTTVRPAQTGGVKARIAVFTGARDPLVSHEDVAAFQMEMMQAQAHWQLTTYGDAWHSFTNEDVDRLDDARMAYDATAHSLSWRALIDFLDLSLVSQGIA</sequence>
<dbReference type="Proteomes" id="UP000280708">
    <property type="component" value="Chromosome"/>
</dbReference>
<evidence type="ECO:0000313" key="5">
    <source>
        <dbReference type="Proteomes" id="UP000515377"/>
    </source>
</evidence>
<dbReference type="Proteomes" id="UP000515377">
    <property type="component" value="Chromosome"/>
</dbReference>
<organism evidence="2 4">
    <name type="scientific">Sphingobium yanoikuyae</name>
    <name type="common">Sphingomonas yanoikuyae</name>
    <dbReference type="NCBI Taxonomy" id="13690"/>
    <lineage>
        <taxon>Bacteria</taxon>
        <taxon>Pseudomonadati</taxon>
        <taxon>Pseudomonadota</taxon>
        <taxon>Alphaproteobacteria</taxon>
        <taxon>Sphingomonadales</taxon>
        <taxon>Sphingomonadaceae</taxon>
        <taxon>Sphingobium</taxon>
    </lineage>
</organism>
<evidence type="ECO:0000313" key="3">
    <source>
        <dbReference type="EMBL" id="QNG48559.1"/>
    </source>
</evidence>
<dbReference type="GO" id="GO:0016787">
    <property type="term" value="F:hydrolase activity"/>
    <property type="evidence" value="ECO:0007669"/>
    <property type="project" value="UniProtKB-KW"/>
</dbReference>
<dbReference type="AlphaFoldDB" id="A0A3G2UQ90"/>
<dbReference type="RefSeq" id="WP_122129715.1">
    <property type="nucleotide sequence ID" value="NZ_CP033230.1"/>
</dbReference>
<dbReference type="SUPFAM" id="SSF53474">
    <property type="entry name" value="alpha/beta-Hydrolases"/>
    <property type="match status" value="1"/>
</dbReference>
<reference evidence="2 4" key="1">
    <citation type="submission" date="2018-10" db="EMBL/GenBank/DDBJ databases">
        <title>Characterization and genome analysis of a novel bacterium Sphingobium yanoikuyae SJTF8 capable of degrading PAHs.</title>
        <authorList>
            <person name="Yin C."/>
            <person name="Xiong W."/>
            <person name="Liang R."/>
        </authorList>
    </citation>
    <scope>NUCLEOTIDE SEQUENCE [LARGE SCALE GENOMIC DNA]</scope>
    <source>
        <strain evidence="2 4">SJTF8</strain>
    </source>
</reference>
<dbReference type="EMBL" id="CP033230">
    <property type="protein sequence ID" value="AYO77286.1"/>
    <property type="molecule type" value="Genomic_DNA"/>
</dbReference>
<dbReference type="Gene3D" id="3.40.50.1820">
    <property type="entry name" value="alpha/beta hydrolase"/>
    <property type="match status" value="1"/>
</dbReference>
<evidence type="ECO:0000313" key="2">
    <source>
        <dbReference type="EMBL" id="AYO77286.1"/>
    </source>
</evidence>
<dbReference type="InterPro" id="IPR029058">
    <property type="entry name" value="AB_hydrolase_fold"/>
</dbReference>
<proteinExistence type="predicted"/>
<gene>
    <name evidence="2" type="ORF">EBF16_10530</name>
    <name evidence="3" type="ORF">H3V42_14140</name>
</gene>